<dbReference type="InterPro" id="IPR001818">
    <property type="entry name" value="Pept_M10_metallopeptidase"/>
</dbReference>
<evidence type="ECO:0000259" key="5">
    <source>
        <dbReference type="Pfam" id="PF00413"/>
    </source>
</evidence>
<keyword evidence="2" id="KW-0479">Metal-binding</keyword>
<dbReference type="Pfam" id="PF00413">
    <property type="entry name" value="Peptidase_M10"/>
    <property type="match status" value="1"/>
</dbReference>
<keyword evidence="7" id="KW-1185">Reference proteome</keyword>
<name>A0ABX2ZKE7_9BACI</name>
<feature type="domain" description="Peptidase M10 metallopeptidase" evidence="5">
    <location>
        <begin position="58"/>
        <end position="191"/>
    </location>
</feature>
<keyword evidence="4" id="KW-0862">Zinc</keyword>
<organism evidence="6 7">
    <name type="scientific">Gottfriedia luciferensis</name>
    <dbReference type="NCBI Taxonomy" id="178774"/>
    <lineage>
        <taxon>Bacteria</taxon>
        <taxon>Bacillati</taxon>
        <taxon>Bacillota</taxon>
        <taxon>Bacilli</taxon>
        <taxon>Bacillales</taxon>
        <taxon>Bacillaceae</taxon>
        <taxon>Gottfriedia</taxon>
    </lineage>
</organism>
<dbReference type="Gene3D" id="3.40.390.10">
    <property type="entry name" value="Collagenase (Catalytic Domain)"/>
    <property type="match status" value="1"/>
</dbReference>
<keyword evidence="3" id="KW-0378">Hydrolase</keyword>
<dbReference type="EMBL" id="MDKC01000035">
    <property type="protein sequence ID" value="ODG90148.1"/>
    <property type="molecule type" value="Genomic_DNA"/>
</dbReference>
<sequence>MKKLFTSLIILVCILTTFSIPLKTSYAYNTYGHKLVNGVGHYGQNRQYYFLDSSLGTEKQKFKDAMNKWIYGTITTPISFRETTTKSSSVLDVFKFTTKDDGTAGITYFMYGKKHVDASKTDWYWAYIDLQTGTYNKLTDWQKRLVHAHEIGHAFGLNHTKVYGNLMHPNGNQSSTNIPLDDQFKGINFIYK</sequence>
<dbReference type="RefSeq" id="WP_069035041.1">
    <property type="nucleotide sequence ID" value="NZ_MDKC01000035.1"/>
</dbReference>
<dbReference type="PRINTS" id="PR00138">
    <property type="entry name" value="MATRIXIN"/>
</dbReference>
<evidence type="ECO:0000256" key="2">
    <source>
        <dbReference type="ARBA" id="ARBA00022723"/>
    </source>
</evidence>
<proteinExistence type="predicted"/>
<protein>
    <recommendedName>
        <fullName evidence="5">Peptidase M10 metallopeptidase domain-containing protein</fullName>
    </recommendedName>
</protein>
<dbReference type="InterPro" id="IPR021190">
    <property type="entry name" value="Pept_M10A"/>
</dbReference>
<comment type="caution">
    <text evidence="6">The sequence shown here is derived from an EMBL/GenBank/DDBJ whole genome shotgun (WGS) entry which is preliminary data.</text>
</comment>
<reference evidence="6 7" key="1">
    <citation type="submission" date="2016-07" db="EMBL/GenBank/DDBJ databases">
        <authorList>
            <person name="Townsley L."/>
            <person name="Shank E.A."/>
        </authorList>
    </citation>
    <scope>NUCLEOTIDE SEQUENCE [LARGE SCALE GENOMIC DNA]</scope>
    <source>
        <strain evidence="6 7">CH01</strain>
    </source>
</reference>
<evidence type="ECO:0000313" key="6">
    <source>
        <dbReference type="EMBL" id="ODG90148.1"/>
    </source>
</evidence>
<keyword evidence="1" id="KW-0645">Protease</keyword>
<dbReference type="Proteomes" id="UP000094580">
    <property type="component" value="Unassembled WGS sequence"/>
</dbReference>
<gene>
    <name evidence="6" type="ORF">BED47_12480</name>
</gene>
<evidence type="ECO:0000256" key="1">
    <source>
        <dbReference type="ARBA" id="ARBA00022670"/>
    </source>
</evidence>
<evidence type="ECO:0000256" key="4">
    <source>
        <dbReference type="ARBA" id="ARBA00022833"/>
    </source>
</evidence>
<dbReference type="SUPFAM" id="SSF55486">
    <property type="entry name" value="Metalloproteases ('zincins'), catalytic domain"/>
    <property type="match status" value="1"/>
</dbReference>
<dbReference type="InterPro" id="IPR024079">
    <property type="entry name" value="MetalloPept_cat_dom_sf"/>
</dbReference>
<evidence type="ECO:0000256" key="3">
    <source>
        <dbReference type="ARBA" id="ARBA00022801"/>
    </source>
</evidence>
<accession>A0ABX2ZKE7</accession>
<evidence type="ECO:0000313" key="7">
    <source>
        <dbReference type="Proteomes" id="UP000094580"/>
    </source>
</evidence>